<dbReference type="InterPro" id="IPR049449">
    <property type="entry name" value="TesB_ACOT8-like_N"/>
</dbReference>
<feature type="domain" description="Acyl-CoA thioesterase-like C-terminal" evidence="2">
    <location>
        <begin position="128"/>
        <end position="265"/>
    </location>
</feature>
<dbReference type="InterPro" id="IPR029069">
    <property type="entry name" value="HotDog_dom_sf"/>
</dbReference>
<dbReference type="Pfam" id="PF13622">
    <property type="entry name" value="4HBT_3"/>
    <property type="match status" value="1"/>
</dbReference>
<dbReference type="Pfam" id="PF20789">
    <property type="entry name" value="4HBT_3C"/>
    <property type="match status" value="1"/>
</dbReference>
<dbReference type="Gene3D" id="2.40.160.210">
    <property type="entry name" value="Acyl-CoA thioesterase, double hotdog domain"/>
    <property type="match status" value="1"/>
</dbReference>
<evidence type="ECO:0000259" key="1">
    <source>
        <dbReference type="Pfam" id="PF13622"/>
    </source>
</evidence>
<dbReference type="RefSeq" id="WP_313875038.1">
    <property type="nucleotide sequence ID" value="NZ_JAVBIK010000001.1"/>
</dbReference>
<dbReference type="InterPro" id="IPR042171">
    <property type="entry name" value="Acyl-CoA_hotdog"/>
</dbReference>
<dbReference type="InterPro" id="IPR049450">
    <property type="entry name" value="ACOT8-like_C"/>
</dbReference>
<comment type="caution">
    <text evidence="3">The sequence shown here is derived from an EMBL/GenBank/DDBJ whole genome shotgun (WGS) entry which is preliminary data.</text>
</comment>
<dbReference type="InterPro" id="IPR052389">
    <property type="entry name" value="Sec_Metab_Biosynth-Assoc"/>
</dbReference>
<keyword evidence="4" id="KW-1185">Reference proteome</keyword>
<reference evidence="3 4" key="1">
    <citation type="submission" date="2023-08" db="EMBL/GenBank/DDBJ databases">
        <title>Rhodoferax potami sp. nov. and Rhodoferax mekongensis sp. nov., isolated from the Mekong River in Thailand.</title>
        <authorList>
            <person name="Kitikhun S."/>
            <person name="Charoenyingcharoen P."/>
            <person name="Siriarchawattana P."/>
            <person name="Likhitrattanapisal S."/>
            <person name="Nilsakha T."/>
            <person name="Chanpet A."/>
            <person name="Rattanawaree P."/>
            <person name="Ingsriswang S."/>
        </authorList>
    </citation>
    <scope>NUCLEOTIDE SEQUENCE [LARGE SCALE GENOMIC DNA]</scope>
    <source>
        <strain evidence="3 4">TBRC 17660</strain>
    </source>
</reference>
<dbReference type="PANTHER" id="PTHR38110:SF1">
    <property type="entry name" value="THIOESTERASE DOMAIN-CONTAINING PROTEIN"/>
    <property type="match status" value="1"/>
</dbReference>
<dbReference type="SUPFAM" id="SSF54637">
    <property type="entry name" value="Thioesterase/thiol ester dehydrase-isomerase"/>
    <property type="match status" value="2"/>
</dbReference>
<dbReference type="EMBL" id="JAVBIK010000001">
    <property type="protein sequence ID" value="MDT7519356.1"/>
    <property type="molecule type" value="Genomic_DNA"/>
</dbReference>
<evidence type="ECO:0000259" key="2">
    <source>
        <dbReference type="Pfam" id="PF20789"/>
    </source>
</evidence>
<name>A0ABU3KNH9_9BURK</name>
<evidence type="ECO:0000313" key="4">
    <source>
        <dbReference type="Proteomes" id="UP001321700"/>
    </source>
</evidence>
<dbReference type="PANTHER" id="PTHR38110">
    <property type="entry name" value="CHROMOSOME 23, WHOLE GENOME SHOTGUN SEQUENCE"/>
    <property type="match status" value="1"/>
</dbReference>
<protein>
    <submittedName>
        <fullName evidence="3">Thioesterase family protein</fullName>
    </submittedName>
</protein>
<accession>A0ABU3KNH9</accession>
<organism evidence="3 4">
    <name type="scientific">Rhodoferax potami</name>
    <dbReference type="NCBI Taxonomy" id="3068338"/>
    <lineage>
        <taxon>Bacteria</taxon>
        <taxon>Pseudomonadati</taxon>
        <taxon>Pseudomonadota</taxon>
        <taxon>Betaproteobacteria</taxon>
        <taxon>Burkholderiales</taxon>
        <taxon>Comamonadaceae</taxon>
        <taxon>Rhodoferax</taxon>
    </lineage>
</organism>
<feature type="domain" description="Acyl-CoA thioesterase-like N-terminal HotDog" evidence="1">
    <location>
        <begin position="26"/>
        <end position="107"/>
    </location>
</feature>
<dbReference type="Proteomes" id="UP001321700">
    <property type="component" value="Unassembled WGS sequence"/>
</dbReference>
<gene>
    <name evidence="3" type="ORF">RAE19_11645</name>
</gene>
<proteinExistence type="predicted"/>
<evidence type="ECO:0000313" key="3">
    <source>
        <dbReference type="EMBL" id="MDT7519356.1"/>
    </source>
</evidence>
<sequence length="268" mass="29166">MSTHVFDEAIALQAQPDGSWTGHTHPAYANMVGPFGGITAAQALNGVLQHPERLGDPVSLTVNFCAALADGPFTVMARAARTNRSTQHWTIEIQQGDAIVMTGTAVTAVRRETWGVDEEPMPLCPPPAEVPPPQVMAPMEFVKRYEQLPVTGQLPAVWDGSGHSSLSQIWVRDNPPRPLDFASLACISDVFFPRVFIRRATHVPVGTVSLTVYFHASAEQLAATGTGYLLGQAQAQAFRNGFFDQSSQLWNEAGVLLVTTHQIVYYKQ</sequence>